<evidence type="ECO:0000313" key="7">
    <source>
        <dbReference type="EMBL" id="PAA66661.1"/>
    </source>
</evidence>
<feature type="region of interest" description="Disordered" evidence="5">
    <location>
        <begin position="292"/>
        <end position="320"/>
    </location>
</feature>
<sequence length="571" mass="64493">TCPAASLQSAPSKMTKMKKKFTRGEATTFISRKQALKRLQLSLNDFRRLCILKGVYPQEPVNRRRVNKGSSTPKVYYHLKDIQFLGHERVMQKLRDIKAHLKKAKRAKERGEMHTVDRLQRNFPAYTLDHIIRERYPAFEDAVRDLDDCLCLCFLFSRLPKERGVPVEQIRLSARLTVQFLHWVIAARALRKVFVSIKGYYFEADVNGVSVVWSVPHQLGLHDPADVDFKILRTFNEFYTTMLGFVNYRLYSSLGLAYPPALANEVDPSDYCQTGEAHEEFMASLNQPLLSRRGGEAEGNPAEPDDFPDEEAEGAEAASAARRKARAQQRLFNGCRFFLNRETPRQILCFVIRSCGGEVSWSPLSGPGSRYPESDQRVTHQIVDRPLGDSRLSGRAYVQPQWVFDCVNSGSLLPTGDYAPGLPPPPHLSPFAAYSADDADGGDEAAQLPYSATRSAPPDPVELRRPSAAAELEEEDDDEAEDAAKREAAAADAAQVGKQQKKQKKPSVVAEGTQRRTQDAKQAAAEERRLREMMLPKKHKQLYKKMVFSRKRQARESAQLAEKKQKRQRTA</sequence>
<dbReference type="EMBL" id="NIVC01001543">
    <property type="protein sequence ID" value="PAA66661.1"/>
    <property type="molecule type" value="Genomic_DNA"/>
</dbReference>
<dbReference type="InterPro" id="IPR010613">
    <property type="entry name" value="PES"/>
</dbReference>
<organism evidence="7 8">
    <name type="scientific">Macrostomum lignano</name>
    <dbReference type="NCBI Taxonomy" id="282301"/>
    <lineage>
        <taxon>Eukaryota</taxon>
        <taxon>Metazoa</taxon>
        <taxon>Spiralia</taxon>
        <taxon>Lophotrochozoa</taxon>
        <taxon>Platyhelminthes</taxon>
        <taxon>Rhabditophora</taxon>
        <taxon>Macrostomorpha</taxon>
        <taxon>Macrostomida</taxon>
        <taxon>Macrostomidae</taxon>
        <taxon>Macrostomum</taxon>
    </lineage>
</organism>
<evidence type="ECO:0000256" key="2">
    <source>
        <dbReference type="ARBA" id="ARBA00022517"/>
    </source>
</evidence>
<keyword evidence="2" id="KW-0690">Ribosome biogenesis</keyword>
<reference evidence="7 8" key="1">
    <citation type="submission" date="2017-06" db="EMBL/GenBank/DDBJ databases">
        <title>A platform for efficient transgenesis in Macrostomum lignano, a flatworm model organism for stem cell research.</title>
        <authorList>
            <person name="Berezikov E."/>
        </authorList>
    </citation>
    <scope>NUCLEOTIDE SEQUENCE [LARGE SCALE GENOMIC DNA]</scope>
    <source>
        <strain evidence="7">DV1</strain>
        <tissue evidence="7">Whole organism</tissue>
    </source>
</reference>
<dbReference type="HAMAP" id="MF_03028">
    <property type="entry name" value="Pescadillo"/>
    <property type="match status" value="1"/>
</dbReference>
<evidence type="ECO:0000313" key="8">
    <source>
        <dbReference type="Proteomes" id="UP000215902"/>
    </source>
</evidence>
<dbReference type="PROSITE" id="PS50172">
    <property type="entry name" value="BRCT"/>
    <property type="match status" value="1"/>
</dbReference>
<dbReference type="Pfam" id="PF06732">
    <property type="entry name" value="Pescadillo_N"/>
    <property type="match status" value="1"/>
</dbReference>
<dbReference type="AlphaFoldDB" id="A0A267EYT5"/>
<evidence type="ECO:0000256" key="4">
    <source>
        <dbReference type="ARBA" id="ARBA00023242"/>
    </source>
</evidence>
<feature type="compositionally biased region" description="Acidic residues" evidence="5">
    <location>
        <begin position="471"/>
        <end position="481"/>
    </location>
</feature>
<evidence type="ECO:0000259" key="6">
    <source>
        <dbReference type="PROSITE" id="PS50172"/>
    </source>
</evidence>
<dbReference type="SUPFAM" id="SSF52113">
    <property type="entry name" value="BRCT domain"/>
    <property type="match status" value="1"/>
</dbReference>
<comment type="subcellular location">
    <subcellularLocation>
        <location evidence="1">Nucleus</location>
        <location evidence="1">Nucleolus</location>
    </subcellularLocation>
</comment>
<dbReference type="PANTHER" id="PTHR12221:SF6">
    <property type="entry name" value="PESCADILLO HOMOLOG"/>
    <property type="match status" value="1"/>
</dbReference>
<feature type="compositionally biased region" description="Acidic residues" evidence="5">
    <location>
        <begin position="303"/>
        <end position="314"/>
    </location>
</feature>
<dbReference type="PANTHER" id="PTHR12221">
    <property type="entry name" value="PESCADILLO - RELATED"/>
    <property type="match status" value="1"/>
</dbReference>
<dbReference type="GO" id="GO:0003723">
    <property type="term" value="F:RNA binding"/>
    <property type="evidence" value="ECO:0007669"/>
    <property type="project" value="TreeGrafter"/>
</dbReference>
<gene>
    <name evidence="7" type="ORF">BOX15_Mlig024606g2</name>
</gene>
<feature type="domain" description="BRCT" evidence="6">
    <location>
        <begin position="327"/>
        <end position="420"/>
    </location>
</feature>
<keyword evidence="4" id="KW-0539">Nucleus</keyword>
<dbReference type="CDD" id="cd17709">
    <property type="entry name" value="BRCT_pescadillo_like"/>
    <property type="match status" value="1"/>
</dbReference>
<evidence type="ECO:0000256" key="5">
    <source>
        <dbReference type="SAM" id="MobiDB-lite"/>
    </source>
</evidence>
<dbReference type="Pfam" id="PF16589">
    <property type="entry name" value="BRCT_2"/>
    <property type="match status" value="1"/>
</dbReference>
<keyword evidence="3" id="KW-0698">rRNA processing</keyword>
<feature type="non-terminal residue" evidence="7">
    <location>
        <position position="1"/>
    </location>
</feature>
<dbReference type="Proteomes" id="UP000215902">
    <property type="component" value="Unassembled WGS sequence"/>
</dbReference>
<dbReference type="GO" id="GO:0000463">
    <property type="term" value="P:maturation of LSU-rRNA from tricistronic rRNA transcript (SSU-rRNA, 5.8S rRNA, LSU-rRNA)"/>
    <property type="evidence" value="ECO:0007669"/>
    <property type="project" value="TreeGrafter"/>
</dbReference>
<dbReference type="SMART" id="SM00292">
    <property type="entry name" value="BRCT"/>
    <property type="match status" value="1"/>
</dbReference>
<feature type="region of interest" description="Disordered" evidence="5">
    <location>
        <begin position="450"/>
        <end position="571"/>
    </location>
</feature>
<accession>A0A267EYT5</accession>
<dbReference type="GO" id="GO:0070545">
    <property type="term" value="C:PeBoW complex"/>
    <property type="evidence" value="ECO:0007669"/>
    <property type="project" value="TreeGrafter"/>
</dbReference>
<evidence type="ECO:0000256" key="3">
    <source>
        <dbReference type="ARBA" id="ARBA00022552"/>
    </source>
</evidence>
<feature type="compositionally biased region" description="Basic residues" evidence="5">
    <location>
        <begin position="536"/>
        <end position="553"/>
    </location>
</feature>
<proteinExistence type="inferred from homology"/>
<dbReference type="FunFam" id="3.40.50.10190:FF:000002">
    <property type="entry name" value="Pescadillo homolog"/>
    <property type="match status" value="1"/>
</dbReference>
<protein>
    <recommendedName>
        <fullName evidence="6">BRCT domain-containing protein</fullName>
    </recommendedName>
</protein>
<name>A0A267EYT5_9PLAT</name>
<feature type="compositionally biased region" description="Basic and acidic residues" evidence="5">
    <location>
        <begin position="513"/>
        <end position="535"/>
    </location>
</feature>
<dbReference type="OrthoDB" id="10264910at2759"/>
<dbReference type="InterPro" id="IPR036420">
    <property type="entry name" value="BRCT_dom_sf"/>
</dbReference>
<evidence type="ECO:0000256" key="1">
    <source>
        <dbReference type="ARBA" id="ARBA00004604"/>
    </source>
</evidence>
<comment type="caution">
    <text evidence="7">The sequence shown here is derived from an EMBL/GenBank/DDBJ whole genome shotgun (WGS) entry which is preliminary data.</text>
</comment>
<dbReference type="STRING" id="282301.A0A267EYT5"/>
<keyword evidence="8" id="KW-1185">Reference proteome</keyword>
<dbReference type="InterPro" id="IPR001357">
    <property type="entry name" value="BRCT_dom"/>
</dbReference>
<dbReference type="Gene3D" id="3.40.50.10190">
    <property type="entry name" value="BRCT domain"/>
    <property type="match status" value="1"/>
</dbReference>